<dbReference type="HOGENOM" id="CLU_070604_1_0_1"/>
<dbReference type="STRING" id="857340.A0A086TFU3"/>
<reference evidence="2" key="1">
    <citation type="journal article" date="2014" name="Genome Announc.">
        <title>Genome sequence and annotation of Acremonium chrysogenum, producer of the beta-lactam antibiotic cephalosporin C.</title>
        <authorList>
            <person name="Terfehr D."/>
            <person name="Dahlmann T.A."/>
            <person name="Specht T."/>
            <person name="Zadra I."/>
            <person name="Kuernsteiner H."/>
            <person name="Kueck U."/>
        </authorList>
    </citation>
    <scope>NUCLEOTIDE SEQUENCE [LARGE SCALE GENOMIC DNA]</scope>
    <source>
        <strain evidence="2">ATCC 11550 / CBS 779.69 / DSM 880 / IAM 14645 / JCM 23072 / IMI 49137</strain>
    </source>
</reference>
<name>A0A086TFU3_HAPC1</name>
<evidence type="ECO:0000313" key="1">
    <source>
        <dbReference type="EMBL" id="KFH48225.1"/>
    </source>
</evidence>
<sequence>MDSESVVSQVQRKIELQSPEDLTYLITNVRNAAAARLNEAFPHVEGHEGEDDLRNQIEALVNEYIDKTFTLAAPNLSINGLHIDPDTFLQNNRSPDTAHEPFDTRKRQRVAELTTQEEKLLEEVASLKRSVPARAAAEHAEALRESLRRDDEMMREVGERLSGAGAAEDVKLEGVGPLERQDGVESEFRGAIEVLGRLKTDMSAVVAKMERARVAGEYVVSQGR</sequence>
<dbReference type="AlphaFoldDB" id="A0A086TFU3"/>
<comment type="caution">
    <text evidence="1">The sequence shown here is derived from an EMBL/GenBank/DDBJ whole genome shotgun (WGS) entry which is preliminary data.</text>
</comment>
<gene>
    <name evidence="1" type="ORF">ACRE_008870</name>
</gene>
<dbReference type="Proteomes" id="UP000029964">
    <property type="component" value="Unassembled WGS sequence"/>
</dbReference>
<dbReference type="OrthoDB" id="2135762at2759"/>
<dbReference type="GO" id="GO:0000070">
    <property type="term" value="P:mitotic sister chromatid segregation"/>
    <property type="evidence" value="ECO:0007669"/>
    <property type="project" value="InterPro"/>
</dbReference>
<dbReference type="GO" id="GO:0000444">
    <property type="term" value="C:MIS12/MIND type complex"/>
    <property type="evidence" value="ECO:0007669"/>
    <property type="project" value="TreeGrafter"/>
</dbReference>
<evidence type="ECO:0000313" key="2">
    <source>
        <dbReference type="Proteomes" id="UP000029964"/>
    </source>
</evidence>
<dbReference type="Pfam" id="PF08641">
    <property type="entry name" value="Mis14"/>
    <property type="match status" value="1"/>
</dbReference>
<dbReference type="EMBL" id="JPKY01000004">
    <property type="protein sequence ID" value="KFH48225.1"/>
    <property type="molecule type" value="Genomic_DNA"/>
</dbReference>
<proteinExistence type="predicted"/>
<dbReference type="PANTHER" id="PTHR31749">
    <property type="entry name" value="KINETOCHORE-ASSOCIATED PROTEIN NSL1 HOMOLOG"/>
    <property type="match status" value="1"/>
</dbReference>
<accession>A0A086TFU3</accession>
<dbReference type="PANTHER" id="PTHR31749:SF3">
    <property type="entry name" value="KINETOCHORE-ASSOCIATED PROTEIN NSL1 HOMOLOG"/>
    <property type="match status" value="1"/>
</dbReference>
<keyword evidence="2" id="KW-1185">Reference proteome</keyword>
<dbReference type="InterPro" id="IPR013950">
    <property type="entry name" value="Mis14/Nsl1"/>
</dbReference>
<organism evidence="1 2">
    <name type="scientific">Hapsidospora chrysogenum (strain ATCC 11550 / CBS 779.69 / DSM 880 / IAM 14645 / JCM 23072 / IMI 49137)</name>
    <name type="common">Acremonium chrysogenum</name>
    <dbReference type="NCBI Taxonomy" id="857340"/>
    <lineage>
        <taxon>Eukaryota</taxon>
        <taxon>Fungi</taxon>
        <taxon>Dikarya</taxon>
        <taxon>Ascomycota</taxon>
        <taxon>Pezizomycotina</taxon>
        <taxon>Sordariomycetes</taxon>
        <taxon>Hypocreomycetidae</taxon>
        <taxon>Hypocreales</taxon>
        <taxon>Bionectriaceae</taxon>
        <taxon>Hapsidospora</taxon>
    </lineage>
</organism>
<protein>
    <submittedName>
        <fullName evidence="1">Kinetochore protein-like protein</fullName>
    </submittedName>
</protein>